<evidence type="ECO:0000313" key="7">
    <source>
        <dbReference type="Proteomes" id="UP000311382"/>
    </source>
</evidence>
<gene>
    <name evidence="6" type="ORF">DMC30DRAFT_415100</name>
</gene>
<name>A0A5C5G267_9BASI</name>
<dbReference type="GO" id="GO:0032040">
    <property type="term" value="C:small-subunit processome"/>
    <property type="evidence" value="ECO:0007669"/>
    <property type="project" value="TreeGrafter"/>
</dbReference>
<protein>
    <submittedName>
        <fullName evidence="6">U3 small nucleolar RNA-associated protein 6-domain-containing protein</fullName>
    </submittedName>
</protein>
<dbReference type="PANTHER" id="PTHR23271:SF1">
    <property type="entry name" value="U3 SMALL NUCLEOLAR RNA-ASSOCIATED PROTEIN 6 HOMOLOG"/>
    <property type="match status" value="1"/>
</dbReference>
<evidence type="ECO:0000256" key="2">
    <source>
        <dbReference type="ARBA" id="ARBA00022552"/>
    </source>
</evidence>
<proteinExistence type="predicted"/>
<dbReference type="Proteomes" id="UP000311382">
    <property type="component" value="Unassembled WGS sequence"/>
</dbReference>
<dbReference type="InterPro" id="IPR055347">
    <property type="entry name" value="UTP6_N"/>
</dbReference>
<comment type="caution">
    <text evidence="6">The sequence shown here is derived from an EMBL/GenBank/DDBJ whole genome shotgun (WGS) entry which is preliminary data.</text>
</comment>
<evidence type="ECO:0000256" key="3">
    <source>
        <dbReference type="ARBA" id="ARBA00022737"/>
    </source>
</evidence>
<dbReference type="PANTHER" id="PTHR23271">
    <property type="entry name" value="HEPATOCELLULAR CARCINOMA-ASSOCIATED ANTIGEN 66"/>
    <property type="match status" value="1"/>
</dbReference>
<dbReference type="Pfam" id="PF08640">
    <property type="entry name" value="U3_assoc_6"/>
    <property type="match status" value="1"/>
</dbReference>
<accession>A0A5C5G267</accession>
<evidence type="ECO:0000313" key="6">
    <source>
        <dbReference type="EMBL" id="TNY22434.1"/>
    </source>
</evidence>
<keyword evidence="3" id="KW-0677">Repeat</keyword>
<dbReference type="GO" id="GO:0030515">
    <property type="term" value="F:snoRNA binding"/>
    <property type="evidence" value="ECO:0007669"/>
    <property type="project" value="InterPro"/>
</dbReference>
<evidence type="ECO:0000256" key="1">
    <source>
        <dbReference type="ARBA" id="ARBA00004604"/>
    </source>
</evidence>
<dbReference type="OrthoDB" id="28112at2759"/>
<dbReference type="AlphaFoldDB" id="A0A5C5G267"/>
<sequence length="739" mass="81086">MEKVQLALERFLPELRDLEQKKVFTRDEISDIVNKRRGFELSLAQGRGTKPSDYLRYVEYERKLEKLRRARASRIASTGTKSLSDHSIPAHITQLHRLAVRRFPESLLLWDASIAHALTQASPLLVSRTLAAAIAMHPTHTPYWVMASQWESDGDRKGMGGGNTEGARRLCMRALRFLKGRKGAKREEGVDGPEELVWREWIRVEVAFVERLRERWQVLGIGKGATEDIVRVKGKGDAAAAEQDDGAADEQADEIELPGEVDEEDAELKKEIDAKALSGQEALLDGAIVRLVIDNLLKSYSHSIFAYKLLLSILRPLPSPLRLSLLSHVYTSLSAHVPPSSPSYPAALHLLATRRLYDVAYSPPKKSKKRSADDAEVAEPEDPAYIKVSGEKLVDAVGKACDEYWGVLKGLKGKSKGKGKGKEREGDSDAAKAQQMWEQFCAWLEEMADETEDEGLLAFLSANLASALSAAPPSAFLALLHLRHLLRSSAPPADILALSKKMTKSFGSSPTPAAQQEQVWVARLETAGSLSLPDADVAPLFAQATRALPYSTKLWDLYAAFTESSQASTPGAVEAWYESSIRRSLLTDALPPADFASTFRSNTDAAAPENPPRELLPRRYAHYLATTSPASYERSLVALLSTAPTLSLSFLSSLLSPSGPSLPSSQAFRTALHERIVAHPDADDSAWVAYAAELVRAGQVARGQEVLRRARGALRQRGGEGAVRAFEAEWEEVCRGMEA</sequence>
<keyword evidence="7" id="KW-1185">Reference proteome</keyword>
<feature type="domain" description="U3 small nucleolar RNA-associated protein 6 N-terminal" evidence="5">
    <location>
        <begin position="8"/>
        <end position="88"/>
    </location>
</feature>
<comment type="subcellular location">
    <subcellularLocation>
        <location evidence="1">Nucleus</location>
        <location evidence="1">Nucleolus</location>
    </subcellularLocation>
</comment>
<dbReference type="InterPro" id="IPR013949">
    <property type="entry name" value="Utp6"/>
</dbReference>
<evidence type="ECO:0000259" key="5">
    <source>
        <dbReference type="Pfam" id="PF08640"/>
    </source>
</evidence>
<dbReference type="GO" id="GO:0034388">
    <property type="term" value="C:Pwp2p-containing subcomplex of 90S preribosome"/>
    <property type="evidence" value="ECO:0007669"/>
    <property type="project" value="TreeGrafter"/>
</dbReference>
<evidence type="ECO:0000256" key="4">
    <source>
        <dbReference type="ARBA" id="ARBA00023242"/>
    </source>
</evidence>
<reference evidence="6 7" key="1">
    <citation type="submission" date="2019-03" db="EMBL/GenBank/DDBJ databases">
        <title>Rhodosporidium diobovatum UCD-FST 08-225 genome sequencing, assembly, and annotation.</title>
        <authorList>
            <person name="Fakankun I.U."/>
            <person name="Fristensky B."/>
            <person name="Levin D.B."/>
        </authorList>
    </citation>
    <scope>NUCLEOTIDE SEQUENCE [LARGE SCALE GENOMIC DNA]</scope>
    <source>
        <strain evidence="6 7">UCD-FST 08-225</strain>
    </source>
</reference>
<keyword evidence="2" id="KW-0698">rRNA processing</keyword>
<dbReference type="STRING" id="5288.A0A5C5G267"/>
<dbReference type="EMBL" id="SOZI01000025">
    <property type="protein sequence ID" value="TNY22434.1"/>
    <property type="molecule type" value="Genomic_DNA"/>
</dbReference>
<keyword evidence="4" id="KW-0539">Nucleus</keyword>
<organism evidence="6 7">
    <name type="scientific">Rhodotorula diobovata</name>
    <dbReference type="NCBI Taxonomy" id="5288"/>
    <lineage>
        <taxon>Eukaryota</taxon>
        <taxon>Fungi</taxon>
        <taxon>Dikarya</taxon>
        <taxon>Basidiomycota</taxon>
        <taxon>Pucciniomycotina</taxon>
        <taxon>Microbotryomycetes</taxon>
        <taxon>Sporidiobolales</taxon>
        <taxon>Sporidiobolaceae</taxon>
        <taxon>Rhodotorula</taxon>
    </lineage>
</organism>
<dbReference type="GO" id="GO:0000462">
    <property type="term" value="P:maturation of SSU-rRNA from tricistronic rRNA transcript (SSU-rRNA, 5.8S rRNA, LSU-rRNA)"/>
    <property type="evidence" value="ECO:0007669"/>
    <property type="project" value="InterPro"/>
</dbReference>